<organism evidence="1 2">
    <name type="scientific">Actinomadura napierensis</name>
    <dbReference type="NCBI Taxonomy" id="267854"/>
    <lineage>
        <taxon>Bacteria</taxon>
        <taxon>Bacillati</taxon>
        <taxon>Actinomycetota</taxon>
        <taxon>Actinomycetes</taxon>
        <taxon>Streptosporangiales</taxon>
        <taxon>Thermomonosporaceae</taxon>
        <taxon>Actinomadura</taxon>
    </lineage>
</organism>
<comment type="caution">
    <text evidence="1">The sequence shown here is derived from an EMBL/GenBank/DDBJ whole genome shotgun (WGS) entry which is preliminary data.</text>
</comment>
<accession>A0ABP5K0T7</accession>
<evidence type="ECO:0000313" key="1">
    <source>
        <dbReference type="EMBL" id="GAA2124453.1"/>
    </source>
</evidence>
<sequence length="114" mass="12701">MTPAPSTGHPAATGYRMYQGRVFLDWAHRPVLFHRQGCRLCCTVRVTGPNGGKPRHPRDCFNCGPSWERRRPDLCTLCGRTAHFRDDGRPVHKTCLEEALTRALMSGGPDRAAA</sequence>
<gene>
    <name evidence="1" type="ORF">GCM10009727_12030</name>
</gene>
<dbReference type="Proteomes" id="UP001501020">
    <property type="component" value="Unassembled WGS sequence"/>
</dbReference>
<name>A0ABP5K0T7_9ACTN</name>
<dbReference type="EMBL" id="BAAAMR010000006">
    <property type="protein sequence ID" value="GAA2124453.1"/>
    <property type="molecule type" value="Genomic_DNA"/>
</dbReference>
<keyword evidence="2" id="KW-1185">Reference proteome</keyword>
<dbReference type="RefSeq" id="WP_344262336.1">
    <property type="nucleotide sequence ID" value="NZ_BAAAMR010000006.1"/>
</dbReference>
<protein>
    <submittedName>
        <fullName evidence="1">Uncharacterized protein</fullName>
    </submittedName>
</protein>
<proteinExistence type="predicted"/>
<evidence type="ECO:0000313" key="2">
    <source>
        <dbReference type="Proteomes" id="UP001501020"/>
    </source>
</evidence>
<reference evidence="2" key="1">
    <citation type="journal article" date="2019" name="Int. J. Syst. Evol. Microbiol.">
        <title>The Global Catalogue of Microorganisms (GCM) 10K type strain sequencing project: providing services to taxonomists for standard genome sequencing and annotation.</title>
        <authorList>
            <consortium name="The Broad Institute Genomics Platform"/>
            <consortium name="The Broad Institute Genome Sequencing Center for Infectious Disease"/>
            <person name="Wu L."/>
            <person name="Ma J."/>
        </authorList>
    </citation>
    <scope>NUCLEOTIDE SEQUENCE [LARGE SCALE GENOMIC DNA]</scope>
    <source>
        <strain evidence="2">JCM 13850</strain>
    </source>
</reference>